<proteinExistence type="predicted"/>
<dbReference type="AlphaFoldDB" id="A0A5K7S402"/>
<evidence type="ECO:0000313" key="3">
    <source>
        <dbReference type="Proteomes" id="UP001193389"/>
    </source>
</evidence>
<protein>
    <submittedName>
        <fullName evidence="2">Uncharacterized protein</fullName>
    </submittedName>
</protein>
<evidence type="ECO:0000313" key="2">
    <source>
        <dbReference type="EMBL" id="BBE16256.1"/>
    </source>
</evidence>
<dbReference type="InterPro" id="IPR025514">
    <property type="entry name" value="DUF4402"/>
</dbReference>
<keyword evidence="1" id="KW-0732">Signal</keyword>
<gene>
    <name evidence="2" type="ORF">AQPE_0393</name>
</gene>
<organism evidence="2 3">
    <name type="scientific">Aquipluma nitroreducens</name>
    <dbReference type="NCBI Taxonomy" id="2010828"/>
    <lineage>
        <taxon>Bacteria</taxon>
        <taxon>Pseudomonadati</taxon>
        <taxon>Bacteroidota</taxon>
        <taxon>Bacteroidia</taxon>
        <taxon>Marinilabiliales</taxon>
        <taxon>Prolixibacteraceae</taxon>
        <taxon>Aquipluma</taxon>
    </lineage>
</organism>
<accession>A0A5K7S402</accession>
<feature type="chain" id="PRO_5024423567" evidence="1">
    <location>
        <begin position="25"/>
        <end position="142"/>
    </location>
</feature>
<evidence type="ECO:0000256" key="1">
    <source>
        <dbReference type="SAM" id="SignalP"/>
    </source>
</evidence>
<dbReference type="Pfam" id="PF14352">
    <property type="entry name" value="DUF4402"/>
    <property type="match status" value="1"/>
</dbReference>
<dbReference type="EMBL" id="AP018694">
    <property type="protein sequence ID" value="BBE16256.1"/>
    <property type="molecule type" value="Genomic_DNA"/>
</dbReference>
<reference evidence="2" key="1">
    <citation type="journal article" date="2020" name="Int. J. Syst. Evol. Microbiol.">
        <title>Aquipluma nitroreducens gen. nov. sp. nov., a novel facultatively anaerobic bacterium isolated from a freshwater lake.</title>
        <authorList>
            <person name="Watanabe M."/>
            <person name="Kojima H."/>
            <person name="Fukui M."/>
        </authorList>
    </citation>
    <scope>NUCLEOTIDE SEQUENCE</scope>
    <source>
        <strain evidence="2">MeG22</strain>
    </source>
</reference>
<feature type="signal peptide" evidence="1">
    <location>
        <begin position="1"/>
        <end position="24"/>
    </location>
</feature>
<name>A0A5K7S402_9BACT</name>
<dbReference type="KEGG" id="anf:AQPE_0393"/>
<sequence length="142" mass="15104">MKKIVWLFPMVALFLGITVQQVQAQASISARAFAEVIAALTATETSQLNFGRFSPEEQGGQIYMSPQGVRHATGTLALSGGAFAPAAFYITGASEASFSITLPSTPAVLINVASSKTMLVSDWESVPPRVLVQVNSMAVRWL</sequence>
<dbReference type="Proteomes" id="UP001193389">
    <property type="component" value="Chromosome"/>
</dbReference>
<keyword evidence="3" id="KW-1185">Reference proteome</keyword>